<evidence type="ECO:0000256" key="4">
    <source>
        <dbReference type="ARBA" id="ARBA00022679"/>
    </source>
</evidence>
<evidence type="ECO:0000259" key="11">
    <source>
        <dbReference type="Pfam" id="PF08544"/>
    </source>
</evidence>
<feature type="active site" evidence="9">
    <location>
        <position position="137"/>
    </location>
</feature>
<dbReference type="Gene3D" id="3.30.230.10">
    <property type="match status" value="1"/>
</dbReference>
<dbReference type="HAMAP" id="MF_00061">
    <property type="entry name" value="IspE"/>
    <property type="match status" value="1"/>
</dbReference>
<dbReference type="NCBIfam" id="TIGR00154">
    <property type="entry name" value="ispE"/>
    <property type="match status" value="1"/>
</dbReference>
<dbReference type="InterPro" id="IPR006204">
    <property type="entry name" value="GHMP_kinase_N_dom"/>
</dbReference>
<evidence type="ECO:0000256" key="7">
    <source>
        <dbReference type="ARBA" id="ARBA00022840"/>
    </source>
</evidence>
<dbReference type="InterPro" id="IPR014721">
    <property type="entry name" value="Ribsml_uS5_D2-typ_fold_subgr"/>
</dbReference>
<feature type="active site" evidence="9">
    <location>
        <position position="11"/>
    </location>
</feature>
<comment type="catalytic activity">
    <reaction evidence="9">
        <text>4-CDP-2-C-methyl-D-erythritol + ATP = 4-CDP-2-C-methyl-D-erythritol 2-phosphate + ADP + H(+)</text>
        <dbReference type="Rhea" id="RHEA:18437"/>
        <dbReference type="ChEBI" id="CHEBI:15378"/>
        <dbReference type="ChEBI" id="CHEBI:30616"/>
        <dbReference type="ChEBI" id="CHEBI:57823"/>
        <dbReference type="ChEBI" id="CHEBI:57919"/>
        <dbReference type="ChEBI" id="CHEBI:456216"/>
        <dbReference type="EC" id="2.7.1.148"/>
    </reaction>
</comment>
<feature type="binding site" evidence="9">
    <location>
        <begin position="95"/>
        <end position="105"/>
    </location>
    <ligand>
        <name>ATP</name>
        <dbReference type="ChEBI" id="CHEBI:30616"/>
    </ligand>
</feature>
<dbReference type="Gene3D" id="3.30.70.890">
    <property type="entry name" value="GHMP kinase, C-terminal domain"/>
    <property type="match status" value="1"/>
</dbReference>
<dbReference type="Pfam" id="PF08544">
    <property type="entry name" value="GHMP_kinases_C"/>
    <property type="match status" value="1"/>
</dbReference>
<dbReference type="GO" id="GO:0050515">
    <property type="term" value="F:4-(cytidine 5'-diphospho)-2-C-methyl-D-erythritol kinase activity"/>
    <property type="evidence" value="ECO:0007669"/>
    <property type="project" value="UniProtKB-UniRule"/>
</dbReference>
<feature type="domain" description="GHMP kinase N-terminal" evidence="10">
    <location>
        <begin position="64"/>
        <end position="142"/>
    </location>
</feature>
<evidence type="ECO:0000256" key="1">
    <source>
        <dbReference type="ARBA" id="ARBA00009684"/>
    </source>
</evidence>
<dbReference type="GO" id="GO:0019288">
    <property type="term" value="P:isopentenyl diphosphate biosynthetic process, methylerythritol 4-phosphate pathway"/>
    <property type="evidence" value="ECO:0007669"/>
    <property type="project" value="UniProtKB-UniRule"/>
</dbReference>
<dbReference type="InterPro" id="IPR004424">
    <property type="entry name" value="IspE"/>
</dbReference>
<comment type="caution">
    <text evidence="12">The sequence shown here is derived from an EMBL/GenBank/DDBJ whole genome shotgun (WGS) entry which is preliminary data.</text>
</comment>
<dbReference type="EC" id="2.7.1.148" evidence="2 9"/>
<accession>A0A1V6C9P8</accession>
<dbReference type="SUPFAM" id="SSF54211">
    <property type="entry name" value="Ribosomal protein S5 domain 2-like"/>
    <property type="match status" value="1"/>
</dbReference>
<sequence length="300" mass="33986">MEKLTISTPAKINLFLEITGKRRDGYHDICSLIEKINLFDTIEIFPSDKNKVEFTGQWQIPEENTVSKTIQNLCCLFPDISKTHPLRIVVHKNIPPGSGLGGASSDAAAVLKACNIVWKLNLDEDSMRNIAIKIGSDVPLFLKDGPCIIEGKGEIVHYIERLPHLFFEVFVPDIQISTRMVYENVSEKQISDLTQAHSSIKIFLSAWKQNDIGKMEKLLFNRLEEVTLGINKEIGQFKNWLESELGKHFTLTGSGGGLYAIGKLNEKTTLELPEVIRQWKHYSVESYSGWPQKEEQHGNY</sequence>
<dbReference type="Pfam" id="PF00288">
    <property type="entry name" value="GHMP_kinases_N"/>
    <property type="match status" value="1"/>
</dbReference>
<evidence type="ECO:0000313" key="12">
    <source>
        <dbReference type="EMBL" id="OQB73621.1"/>
    </source>
</evidence>
<dbReference type="InterPro" id="IPR013750">
    <property type="entry name" value="GHMP_kinase_C_dom"/>
</dbReference>
<dbReference type="EMBL" id="MWDQ01000073">
    <property type="protein sequence ID" value="OQB73621.1"/>
    <property type="molecule type" value="Genomic_DNA"/>
</dbReference>
<dbReference type="SUPFAM" id="SSF55060">
    <property type="entry name" value="GHMP Kinase, C-terminal domain"/>
    <property type="match status" value="1"/>
</dbReference>
<dbReference type="UniPathway" id="UPA00056">
    <property type="reaction ID" value="UER00094"/>
</dbReference>
<dbReference type="GO" id="GO:0005524">
    <property type="term" value="F:ATP binding"/>
    <property type="evidence" value="ECO:0007669"/>
    <property type="project" value="UniProtKB-UniRule"/>
</dbReference>
<dbReference type="InterPro" id="IPR020568">
    <property type="entry name" value="Ribosomal_Su5_D2-typ_SF"/>
</dbReference>
<evidence type="ECO:0000256" key="5">
    <source>
        <dbReference type="ARBA" id="ARBA00022741"/>
    </source>
</evidence>
<proteinExistence type="inferred from homology"/>
<dbReference type="PANTHER" id="PTHR43527:SF2">
    <property type="entry name" value="4-DIPHOSPHOCYTIDYL-2-C-METHYL-D-ERYTHRITOL KINASE, CHLOROPLASTIC"/>
    <property type="match status" value="1"/>
</dbReference>
<keyword evidence="7 9" id="KW-0067">ATP-binding</keyword>
<evidence type="ECO:0000256" key="9">
    <source>
        <dbReference type="HAMAP-Rule" id="MF_00061"/>
    </source>
</evidence>
<reference evidence="12" key="1">
    <citation type="submission" date="2017-02" db="EMBL/GenBank/DDBJ databases">
        <title>Delving into the versatile metabolic prowess of the omnipresent phylum Bacteroidetes.</title>
        <authorList>
            <person name="Nobu M.K."/>
            <person name="Mei R."/>
            <person name="Narihiro T."/>
            <person name="Kuroda K."/>
            <person name="Liu W.-T."/>
        </authorList>
    </citation>
    <scope>NUCLEOTIDE SEQUENCE</scope>
    <source>
        <strain evidence="12">ADurb.Bin131</strain>
    </source>
</reference>
<dbReference type="GO" id="GO:0016114">
    <property type="term" value="P:terpenoid biosynthetic process"/>
    <property type="evidence" value="ECO:0007669"/>
    <property type="project" value="UniProtKB-UniRule"/>
</dbReference>
<keyword evidence="9" id="KW-0414">Isoprene biosynthesis</keyword>
<dbReference type="PIRSF" id="PIRSF010376">
    <property type="entry name" value="IspE"/>
    <property type="match status" value="1"/>
</dbReference>
<comment type="similarity">
    <text evidence="1 9">Belongs to the GHMP kinase family. IspE subfamily.</text>
</comment>
<evidence type="ECO:0000256" key="8">
    <source>
        <dbReference type="ARBA" id="ARBA00032554"/>
    </source>
</evidence>
<organism evidence="12">
    <name type="scientific">candidate division TA06 bacterium ADurb.Bin131</name>
    <dbReference type="NCBI Taxonomy" id="1852827"/>
    <lineage>
        <taxon>Bacteria</taxon>
        <taxon>Bacteria division TA06</taxon>
    </lineage>
</organism>
<keyword evidence="6 9" id="KW-0418">Kinase</keyword>
<evidence type="ECO:0000256" key="2">
    <source>
        <dbReference type="ARBA" id="ARBA00012052"/>
    </source>
</evidence>
<protein>
    <recommendedName>
        <fullName evidence="3 9">4-diphosphocytidyl-2-C-methyl-D-erythritol kinase</fullName>
        <shortName evidence="9">CMK</shortName>
        <ecNumber evidence="2 9">2.7.1.148</ecNumber>
    </recommendedName>
    <alternativeName>
        <fullName evidence="8 9">4-(cytidine-5'-diphospho)-2-C-methyl-D-erythritol kinase</fullName>
    </alternativeName>
</protein>
<keyword evidence="5 9" id="KW-0547">Nucleotide-binding</keyword>
<keyword evidence="4 9" id="KW-0808">Transferase</keyword>
<evidence type="ECO:0000256" key="6">
    <source>
        <dbReference type="ARBA" id="ARBA00022777"/>
    </source>
</evidence>
<name>A0A1V6C9P8_UNCT6</name>
<dbReference type="Proteomes" id="UP000485562">
    <property type="component" value="Unassembled WGS sequence"/>
</dbReference>
<gene>
    <name evidence="9 12" type="primary">ispE</name>
    <name evidence="12" type="ORF">BWX89_00878</name>
</gene>
<feature type="domain" description="GHMP kinase C-terminal" evidence="11">
    <location>
        <begin position="206"/>
        <end position="271"/>
    </location>
</feature>
<comment type="function">
    <text evidence="9">Catalyzes the phosphorylation of the position 2 hydroxy group of 4-diphosphocytidyl-2C-methyl-D-erythritol.</text>
</comment>
<dbReference type="InterPro" id="IPR036554">
    <property type="entry name" value="GHMP_kinase_C_sf"/>
</dbReference>
<dbReference type="AlphaFoldDB" id="A0A1V6C9P8"/>
<comment type="pathway">
    <text evidence="9">Isoprenoid biosynthesis; isopentenyl diphosphate biosynthesis via DXP pathway; isopentenyl diphosphate from 1-deoxy-D-xylulose 5-phosphate: step 3/6.</text>
</comment>
<evidence type="ECO:0000259" key="10">
    <source>
        <dbReference type="Pfam" id="PF00288"/>
    </source>
</evidence>
<dbReference type="PANTHER" id="PTHR43527">
    <property type="entry name" value="4-DIPHOSPHOCYTIDYL-2-C-METHYL-D-ERYTHRITOL KINASE, CHLOROPLASTIC"/>
    <property type="match status" value="1"/>
</dbReference>
<evidence type="ECO:0000256" key="3">
    <source>
        <dbReference type="ARBA" id="ARBA00017473"/>
    </source>
</evidence>